<dbReference type="Proteomes" id="UP001141183">
    <property type="component" value="Unassembled WGS sequence"/>
</dbReference>
<sequence>MPTKPNKKKIYLPNERTGYAPEKHSLVSHGKIEGPSSPLPSTVEDDIVVNNIAYMEFDYTEQPEVDPEIDTNPPSK</sequence>
<keyword evidence="2" id="KW-1185">Reference proteome</keyword>
<organism evidence="1 2">
    <name type="scientific">Clostridium tertium</name>
    <dbReference type="NCBI Taxonomy" id="1559"/>
    <lineage>
        <taxon>Bacteria</taxon>
        <taxon>Bacillati</taxon>
        <taxon>Bacillota</taxon>
        <taxon>Clostridia</taxon>
        <taxon>Eubacteriales</taxon>
        <taxon>Clostridiaceae</taxon>
        <taxon>Clostridium</taxon>
    </lineage>
</organism>
<reference evidence="1" key="1">
    <citation type="submission" date="2022-05" db="EMBL/GenBank/DDBJ databases">
        <title>Draft genome sequence of Clostridium tertium strain CP3 isolated from Peru.</title>
        <authorList>
            <person name="Hurtado R."/>
            <person name="Lima L."/>
            <person name="Sousa T."/>
            <person name="Jaiswal A.K."/>
            <person name="Tiwari S."/>
            <person name="Maturrano L."/>
            <person name="Brenig B."/>
            <person name="Azevedo V."/>
        </authorList>
    </citation>
    <scope>NUCLEOTIDE SEQUENCE</scope>
    <source>
        <strain evidence="1">CP3</strain>
    </source>
</reference>
<protein>
    <submittedName>
        <fullName evidence="1">Uncharacterized protein</fullName>
    </submittedName>
</protein>
<name>A0A9X3XNP5_9CLOT</name>
<evidence type="ECO:0000313" key="2">
    <source>
        <dbReference type="Proteomes" id="UP001141183"/>
    </source>
</evidence>
<evidence type="ECO:0000313" key="1">
    <source>
        <dbReference type="EMBL" id="MDC4240432.1"/>
    </source>
</evidence>
<dbReference type="RefSeq" id="WP_097032979.1">
    <property type="nucleotide sequence ID" value="NZ_CAXSLY010000011.1"/>
</dbReference>
<accession>A0A9X3XNP5</accession>
<proteinExistence type="predicted"/>
<dbReference type="EMBL" id="JAMRYU010000009">
    <property type="protein sequence ID" value="MDC4240432.1"/>
    <property type="molecule type" value="Genomic_DNA"/>
</dbReference>
<dbReference type="AlphaFoldDB" id="A0A9X3XNP5"/>
<comment type="caution">
    <text evidence="1">The sequence shown here is derived from an EMBL/GenBank/DDBJ whole genome shotgun (WGS) entry which is preliminary data.</text>
</comment>
<gene>
    <name evidence="1" type="ORF">NE398_09675</name>
</gene>